<dbReference type="SUPFAM" id="SSF53756">
    <property type="entry name" value="UDP-Glycosyltransferase/glycogen phosphorylase"/>
    <property type="match status" value="1"/>
</dbReference>
<comment type="caution">
    <text evidence="1">The sequence shown here is derived from an EMBL/GenBank/DDBJ whole genome shotgun (WGS) entry which is preliminary data.</text>
</comment>
<dbReference type="EMBL" id="JABWRP020000001">
    <property type="protein sequence ID" value="MBV4539625.1"/>
    <property type="molecule type" value="Genomic_DNA"/>
</dbReference>
<name>A0A923K5T7_9PSED</name>
<evidence type="ECO:0000313" key="1">
    <source>
        <dbReference type="EMBL" id="MBC3470685.1"/>
    </source>
</evidence>
<reference evidence="2" key="3">
    <citation type="submission" date="2021-06" db="EMBL/GenBank/DDBJ databases">
        <title>Updating the genus Pseudomonas: Description of 43 new species and partition of the Pseudomonas putida group.</title>
        <authorList>
            <person name="Girard L."/>
            <person name="Lood C."/>
            <person name="Vandamme P."/>
            <person name="Rokni-Zadeh H."/>
            <person name="Van Noort V."/>
            <person name="Hofte M."/>
            <person name="Lavigne R."/>
            <person name="De Mot R."/>
        </authorList>
    </citation>
    <scope>NUCLEOTIDE SEQUENCE</scope>
    <source>
        <strain evidence="2">RW4S2</strain>
    </source>
</reference>
<dbReference type="RefSeq" id="WP_186602019.1">
    <property type="nucleotide sequence ID" value="NZ_JABWRP020000001.1"/>
</dbReference>
<organism evidence="1">
    <name type="scientific">Pseudomonas vlassakiae</name>
    <dbReference type="NCBI Taxonomy" id="485888"/>
    <lineage>
        <taxon>Bacteria</taxon>
        <taxon>Pseudomonadati</taxon>
        <taxon>Pseudomonadota</taxon>
        <taxon>Gammaproteobacteria</taxon>
        <taxon>Pseudomonadales</taxon>
        <taxon>Pseudomonadaceae</taxon>
        <taxon>Pseudomonas</taxon>
    </lineage>
</organism>
<dbReference type="EMBL" id="JABWRP010000005">
    <property type="protein sequence ID" value="MBC3470685.1"/>
    <property type="molecule type" value="Genomic_DNA"/>
</dbReference>
<accession>A0A923K5T7</accession>
<proteinExistence type="predicted"/>
<evidence type="ECO:0008006" key="4">
    <source>
        <dbReference type="Google" id="ProtNLM"/>
    </source>
</evidence>
<sequence length="797" mass="87942">MLKAEENLSMMNLQNERPLVIGWCVSSLSLKIASVRYRAVLPIVALEALGHTCHLFTSANPVDLKSLDALIVVKDFSVDTYRLIQRAKSLKIPVIFDLCDNIFVEGYGKHSVITPSKLFLAIAKCADAIVVTTTPLANVISRHVANAQVVVIPDGIIYEATNAALDARLFLARANIKPARKLPGINWLKRLRHLARVLVGASLRALIKKRAKRWWSLFTPGFWKRRIDRVRAHLRAKAEMASTRRQAAAITATQGDTPPTANASQLLWFGNHGAEYADFGMLDLLRIRDELEAVALEYSVELVVVSNNREKYDTHIQPMAIRSRYVEWSPASIDRELKRATLVLIPNSLDDFSICKSANRSVHALINNLPVVATNTPSLLPLSGSIAVNDFGAGLRRYLSCAQHAADDVARGQQLALTHFGPAVIAEAWQHTLREAIAKGCIDKPVPQVIFVLNLIQDVDMMLPIISEAQKRAVPFEVWSSSALLKKHPRVLGILQGARVSPTVILESEADRAPIFAAGTKALLTVTETNLAPHVFTRTLTRRAQKAGLRTATMQHGFENVGLTYSDEIHHICKVNFASEKVFLWGPLDTLHPGAGSLTRNKCVPVGCPKPVGEDDANLDHLISPAAPVVGIFENLHWHRYDEAYRTFFIDGVVTLAKRFPEVIFLIKPHQAGVWLTKRYKGDRPVAANLLIADPESSDWQNFTADQLLGRMAAVITSPSTIALDAARRGLSVAVVAHQLQLDQYRPLPRISATQDWVDFVASALANTQPDVLSNEFIKRTVIEGPAASKILDDLII</sequence>
<gene>
    <name evidence="2" type="ORF">HU738_000970</name>
    <name evidence="1" type="ORF">HU738_08930</name>
</gene>
<evidence type="ECO:0000313" key="3">
    <source>
        <dbReference type="Proteomes" id="UP000628137"/>
    </source>
</evidence>
<reference evidence="1 3" key="1">
    <citation type="journal article" date="2020" name="Microorganisms">
        <title>Reliable Identification of Environmental Pseudomonas Isolates Using the rpoD Gene.</title>
        <authorList>
            <consortium name="The Broad Institute Genome Sequencing Platform"/>
            <person name="Girard L."/>
            <person name="Lood C."/>
            <person name="Rokni-Zadeh H."/>
            <person name="van Noort V."/>
            <person name="Lavigne R."/>
            <person name="De Mot R."/>
        </authorList>
    </citation>
    <scope>NUCLEOTIDE SEQUENCE</scope>
    <source>
        <strain evidence="1 3">RW4S2</strain>
    </source>
</reference>
<keyword evidence="3" id="KW-1185">Reference proteome</keyword>
<dbReference type="AlphaFoldDB" id="A0A923K5T7"/>
<reference evidence="1" key="2">
    <citation type="submission" date="2020-07" db="EMBL/GenBank/DDBJ databases">
        <authorList>
            <person name="Lood C."/>
            <person name="Girard L."/>
        </authorList>
    </citation>
    <scope>NUCLEOTIDE SEQUENCE</scope>
    <source>
        <strain evidence="1">RW4S2</strain>
    </source>
</reference>
<dbReference type="Proteomes" id="UP000628137">
    <property type="component" value="Unassembled WGS sequence"/>
</dbReference>
<protein>
    <recommendedName>
        <fullName evidence="4">Capsule polysaccharide biosynthesis protein</fullName>
    </recommendedName>
</protein>
<evidence type="ECO:0000313" key="2">
    <source>
        <dbReference type="EMBL" id="MBV4539625.1"/>
    </source>
</evidence>